<dbReference type="Gene3D" id="1.25.40.10">
    <property type="entry name" value="Tetratricopeptide repeat domain"/>
    <property type="match status" value="1"/>
</dbReference>
<protein>
    <submittedName>
        <fullName evidence="4">Protein kinase domain-containing protein</fullName>
    </submittedName>
</protein>
<dbReference type="GO" id="GO:0005886">
    <property type="term" value="C:plasma membrane"/>
    <property type="evidence" value="ECO:0007669"/>
    <property type="project" value="TreeGrafter"/>
</dbReference>
<feature type="region of interest" description="Disordered" evidence="1">
    <location>
        <begin position="169"/>
        <end position="227"/>
    </location>
</feature>
<feature type="domain" description="Protein kinase" evidence="2">
    <location>
        <begin position="1"/>
        <end position="151"/>
    </location>
</feature>
<feature type="compositionally biased region" description="Polar residues" evidence="1">
    <location>
        <begin position="201"/>
        <end position="227"/>
    </location>
</feature>
<evidence type="ECO:0000313" key="3">
    <source>
        <dbReference type="Proteomes" id="UP000887566"/>
    </source>
</evidence>
<name>A0A914XFF0_9BILA</name>
<dbReference type="InterPro" id="IPR011009">
    <property type="entry name" value="Kinase-like_dom_sf"/>
</dbReference>
<feature type="region of interest" description="Disordered" evidence="1">
    <location>
        <begin position="275"/>
        <end position="296"/>
    </location>
</feature>
<dbReference type="GO" id="GO:0005524">
    <property type="term" value="F:ATP binding"/>
    <property type="evidence" value="ECO:0007669"/>
    <property type="project" value="InterPro"/>
</dbReference>
<dbReference type="GO" id="GO:0043235">
    <property type="term" value="C:receptor complex"/>
    <property type="evidence" value="ECO:0007669"/>
    <property type="project" value="TreeGrafter"/>
</dbReference>
<dbReference type="InterPro" id="IPR011990">
    <property type="entry name" value="TPR-like_helical_dom_sf"/>
</dbReference>
<evidence type="ECO:0000313" key="4">
    <source>
        <dbReference type="WBParaSite" id="PSAMB.scaffold786size41393.g8639.t1"/>
    </source>
</evidence>
<dbReference type="Pfam" id="PF07714">
    <property type="entry name" value="PK_Tyr_Ser-Thr"/>
    <property type="match status" value="1"/>
</dbReference>
<reference evidence="4" key="1">
    <citation type="submission" date="2022-11" db="UniProtKB">
        <authorList>
            <consortium name="WormBaseParasite"/>
        </authorList>
    </citation>
    <scope>IDENTIFICATION</scope>
</reference>
<proteinExistence type="predicted"/>
<dbReference type="PANTHER" id="PTHR24416">
    <property type="entry name" value="TYROSINE-PROTEIN KINASE RECEPTOR"/>
    <property type="match status" value="1"/>
</dbReference>
<dbReference type="InterPro" id="IPR020635">
    <property type="entry name" value="Tyr_kinase_cat_dom"/>
</dbReference>
<dbReference type="PRINTS" id="PR00109">
    <property type="entry name" value="TYRKINASE"/>
</dbReference>
<dbReference type="GO" id="GO:0007169">
    <property type="term" value="P:cell surface receptor protein tyrosine kinase signaling pathway"/>
    <property type="evidence" value="ECO:0007669"/>
    <property type="project" value="TreeGrafter"/>
</dbReference>
<dbReference type="InterPro" id="IPR050122">
    <property type="entry name" value="RTK"/>
</dbReference>
<dbReference type="InterPro" id="IPR000719">
    <property type="entry name" value="Prot_kinase_dom"/>
</dbReference>
<evidence type="ECO:0000259" key="2">
    <source>
        <dbReference type="PROSITE" id="PS50011"/>
    </source>
</evidence>
<dbReference type="SUPFAM" id="SSF81901">
    <property type="entry name" value="HCP-like"/>
    <property type="match status" value="1"/>
</dbReference>
<dbReference type="InterPro" id="IPR008266">
    <property type="entry name" value="Tyr_kinase_AS"/>
</dbReference>
<sequence length="452" mass="50676">MEFLHWKEIVHRDLALRNILLTSDYIVKIGDFGLSRRTISGSYQKCHSPLLPLKWTAPEVFVDNNVPIESDLYTFGILLWELFTLGGTPHEQFIFIQEVEEEEINVVAKKGKRMDKPPFAPKEIYELMKLLCNLNPYLRPPLKQCKRNIFMNLKESCPPLASRIEVADSLKEPDRNTSSHQATANKVPIEMLTNRDAAKSVNFSSPKITSTQTPNNENTSRNGNDLLSSEASPLILSVKMLSGVITANNENTSRNGNEIESIELSPLIASKKISSQAQPANNENISNIGTEPILSDESSLMPAMTISHKKDTLLPQPPASDDNDNEVASRLEVTDAFEELDRNVPNHEALAIKLASRIEAVGHGEPQSDEETAKWFRKAAEQGNAAAQYNLGGEECLNHMRKLSNGTEKQQNKEMQMHNSTWAICIVMGEEYLNQMRKLSNGIQKPLNKEMQ</sequence>
<dbReference type="AlphaFoldDB" id="A0A914XFF0"/>
<dbReference type="SMART" id="SM00219">
    <property type="entry name" value="TyrKc"/>
    <property type="match status" value="1"/>
</dbReference>
<keyword evidence="3" id="KW-1185">Reference proteome</keyword>
<dbReference type="PANTHER" id="PTHR24416:SF611">
    <property type="entry name" value="TYROSINE-PROTEIN KINASE TRANSMEMBRANE RECEPTOR ROR"/>
    <property type="match status" value="1"/>
</dbReference>
<dbReference type="WBParaSite" id="PSAMB.scaffold786size41393.g8639.t1">
    <property type="protein sequence ID" value="PSAMB.scaffold786size41393.g8639.t1"/>
    <property type="gene ID" value="PSAMB.scaffold786size41393.g8639"/>
</dbReference>
<dbReference type="SUPFAM" id="SSF56112">
    <property type="entry name" value="Protein kinase-like (PK-like)"/>
    <property type="match status" value="1"/>
</dbReference>
<dbReference type="GO" id="GO:0004714">
    <property type="term" value="F:transmembrane receptor protein tyrosine kinase activity"/>
    <property type="evidence" value="ECO:0007669"/>
    <property type="project" value="TreeGrafter"/>
</dbReference>
<dbReference type="PROSITE" id="PS50011">
    <property type="entry name" value="PROTEIN_KINASE_DOM"/>
    <property type="match status" value="1"/>
</dbReference>
<organism evidence="3 4">
    <name type="scientific">Plectus sambesii</name>
    <dbReference type="NCBI Taxonomy" id="2011161"/>
    <lineage>
        <taxon>Eukaryota</taxon>
        <taxon>Metazoa</taxon>
        <taxon>Ecdysozoa</taxon>
        <taxon>Nematoda</taxon>
        <taxon>Chromadorea</taxon>
        <taxon>Plectida</taxon>
        <taxon>Plectina</taxon>
        <taxon>Plectoidea</taxon>
        <taxon>Plectidae</taxon>
        <taxon>Plectus</taxon>
    </lineage>
</organism>
<dbReference type="Gene3D" id="1.10.510.10">
    <property type="entry name" value="Transferase(Phosphotransferase) domain 1"/>
    <property type="match status" value="1"/>
</dbReference>
<dbReference type="InterPro" id="IPR001245">
    <property type="entry name" value="Ser-Thr/Tyr_kinase_cat_dom"/>
</dbReference>
<accession>A0A914XFF0</accession>
<dbReference type="Proteomes" id="UP000887566">
    <property type="component" value="Unplaced"/>
</dbReference>
<feature type="compositionally biased region" description="Polar residues" evidence="1">
    <location>
        <begin position="275"/>
        <end position="289"/>
    </location>
</feature>
<dbReference type="PROSITE" id="PS00109">
    <property type="entry name" value="PROTEIN_KINASE_TYR"/>
    <property type="match status" value="1"/>
</dbReference>
<evidence type="ECO:0000256" key="1">
    <source>
        <dbReference type="SAM" id="MobiDB-lite"/>
    </source>
</evidence>